<sequence>MIRLQNINLTSPEAIQRLANNHAIAVNLRDAFPYPYTIEDAITVCYVNFQN</sequence>
<evidence type="ECO:0000313" key="2">
    <source>
        <dbReference type="Proteomes" id="UP000183670"/>
    </source>
</evidence>
<accession>A0A1G6GA47</accession>
<gene>
    <name evidence="1" type="ORF">SAMN05192581_105328</name>
</gene>
<reference evidence="1 2" key="1">
    <citation type="submission" date="2016-10" db="EMBL/GenBank/DDBJ databases">
        <authorList>
            <person name="de Groot N.N."/>
        </authorList>
    </citation>
    <scope>NUCLEOTIDE SEQUENCE [LARGE SCALE GENOMIC DNA]</scope>
    <source>
        <strain evidence="1 2">NLAE-zl-C500</strain>
    </source>
</reference>
<dbReference type="EMBL" id="FMYE01000053">
    <property type="protein sequence ID" value="SDB78872.1"/>
    <property type="molecule type" value="Genomic_DNA"/>
</dbReference>
<name>A0A1G6GA47_BACOV</name>
<dbReference type="AlphaFoldDB" id="A0A1G6GA47"/>
<proteinExistence type="predicted"/>
<organism evidence="1 2">
    <name type="scientific">Bacteroides ovatus</name>
    <dbReference type="NCBI Taxonomy" id="28116"/>
    <lineage>
        <taxon>Bacteria</taxon>
        <taxon>Pseudomonadati</taxon>
        <taxon>Bacteroidota</taxon>
        <taxon>Bacteroidia</taxon>
        <taxon>Bacteroidales</taxon>
        <taxon>Bacteroidaceae</taxon>
        <taxon>Bacteroides</taxon>
    </lineage>
</organism>
<protein>
    <submittedName>
        <fullName evidence="1">Uncharacterized protein</fullName>
    </submittedName>
</protein>
<dbReference type="Proteomes" id="UP000183670">
    <property type="component" value="Unassembled WGS sequence"/>
</dbReference>
<evidence type="ECO:0000313" key="1">
    <source>
        <dbReference type="EMBL" id="SDB78872.1"/>
    </source>
</evidence>